<proteinExistence type="predicted"/>
<name>A0A6V7VL84_MELEN</name>
<dbReference type="InterPro" id="IPR024867">
    <property type="entry name" value="NFRKB"/>
</dbReference>
<dbReference type="Proteomes" id="UP000580250">
    <property type="component" value="Unassembled WGS sequence"/>
</dbReference>
<evidence type="ECO:0000313" key="3">
    <source>
        <dbReference type="Proteomes" id="UP000580250"/>
    </source>
</evidence>
<gene>
    <name evidence="2" type="ORF">MENT_LOCUS27377</name>
</gene>
<dbReference type="PANTHER" id="PTHR13052">
    <property type="entry name" value="NFRKB-RELATED"/>
    <property type="match status" value="1"/>
</dbReference>
<sequence>MEFNNGNSSVASTSSLQIQNEIGSGDAKFGENSEITNRCYSSSENVASSSFGDIYGNTSTNSDEKDSLLQTTKLFLGGEWIEIPNALINDEFTFRSAINKESFQSLSQAAKNHLNRYLPDGACLDEVLSCTFSTDKNFFFGNPMEKFFKKISDGYFSSFDQVQLRDHKRVLYDHYIRHYHMNLLKNLLVSRHALLETTSKQKASLVEHSRDSLTSVSSSIKHLLGELKPQSSNTKLKTNKLNYSKRRLAKHSNVRQRAKIRARLMIDDCRVRSGQNPGLSSDESAQEECSIQPLPQNSRSTMFTEKFPVDLDLYQPIKLRDVADLYREYRYLREVEPDCPSLDISDITLEEVYERTGISFQTERNFFKLAEQNFAQFSKQKYPQKQQTQEQQQHFCNGGSITTQNEVKREVASPLIQNYTGVEM</sequence>
<dbReference type="GO" id="GO:0031011">
    <property type="term" value="C:Ino80 complex"/>
    <property type="evidence" value="ECO:0007669"/>
    <property type="project" value="InterPro"/>
</dbReference>
<comment type="caution">
    <text evidence="2">The sequence shown here is derived from an EMBL/GenBank/DDBJ whole genome shotgun (WGS) entry which is preliminary data.</text>
</comment>
<organism evidence="2 3">
    <name type="scientific">Meloidogyne enterolobii</name>
    <name type="common">Root-knot nematode worm</name>
    <name type="synonym">Meloidogyne mayaguensis</name>
    <dbReference type="NCBI Taxonomy" id="390850"/>
    <lineage>
        <taxon>Eukaryota</taxon>
        <taxon>Metazoa</taxon>
        <taxon>Ecdysozoa</taxon>
        <taxon>Nematoda</taxon>
        <taxon>Chromadorea</taxon>
        <taxon>Rhabditida</taxon>
        <taxon>Tylenchina</taxon>
        <taxon>Tylenchomorpha</taxon>
        <taxon>Tylenchoidea</taxon>
        <taxon>Meloidogynidae</taxon>
        <taxon>Meloidogyninae</taxon>
        <taxon>Meloidogyne</taxon>
    </lineage>
</organism>
<dbReference type="EMBL" id="CAJEWN010000258">
    <property type="protein sequence ID" value="CAD2175639.1"/>
    <property type="molecule type" value="Genomic_DNA"/>
</dbReference>
<reference evidence="2 3" key="1">
    <citation type="submission" date="2020-08" db="EMBL/GenBank/DDBJ databases">
        <authorList>
            <person name="Koutsovoulos G."/>
            <person name="Danchin GJ E."/>
        </authorList>
    </citation>
    <scope>NUCLEOTIDE SEQUENCE [LARGE SCALE GENOMIC DNA]</scope>
</reference>
<evidence type="ECO:0000256" key="1">
    <source>
        <dbReference type="SAM" id="MobiDB-lite"/>
    </source>
</evidence>
<evidence type="ECO:0000313" key="2">
    <source>
        <dbReference type="EMBL" id="CAD2175639.1"/>
    </source>
</evidence>
<protein>
    <submittedName>
        <fullName evidence="2">Uncharacterized protein</fullName>
    </submittedName>
</protein>
<dbReference type="OrthoDB" id="70874at2759"/>
<accession>A0A6V7VL84</accession>
<feature type="region of interest" description="Disordered" evidence="1">
    <location>
        <begin position="274"/>
        <end position="297"/>
    </location>
</feature>
<dbReference type="AlphaFoldDB" id="A0A6V7VL84"/>